<feature type="compositionally biased region" description="Low complexity" evidence="1">
    <location>
        <begin position="46"/>
        <end position="55"/>
    </location>
</feature>
<proteinExistence type="predicted"/>
<sequence length="543" mass="59860">MRTYCHRQKKKTRHLAQPTKIDKPSQSLEQPPTLQERSNEAGLAEWAAQQQKWAKIGNTLLDQPPGNSPQPWLQPQRDKNTTSPSEPSANLHISPMMGANPPIQRLMDVKSFQEATKGTLFHPRKRITAIDDPLKKIDQSGMDSILLNELLEAINGWLKVASEDSTRKPVVLQLREEVMTELEKIATSLSQDFDPENPPPTRSRRNAFSAEVTGAGKKYGSDFSDFDSKQFRVSGRAPQRRIEEVKRLKMEDGTVVYYATGLVTNFKGKAPMVAPYPDPIPLGDWYPKVTHINGMAVAPKSGLLSAAALQETVNTALGGKEDVAFGQDAVDILYTYSAQRGNVVFDLIDCIKGKLQIEDEATGKQEDIMLDAVRSKKRVTVSAHSRGTIKTDNAVRNVHEILTKELLPSIRAARQEEVMAYWQANDPQIGLSADMLAELSYSGFAAEEAKKQLNTYIQLIYAGNAVQHPSAFIDVKLFVGGLDLVSMFVGTYSETGRKIDSIIGTGGSKKSKLKSVGGTKGHGFVGNYVPTVGQEIAQDLQQR</sequence>
<name>B0C8V5_ACAM1</name>
<dbReference type="OrthoDB" id="9553645at2"/>
<evidence type="ECO:0000313" key="3">
    <source>
        <dbReference type="Proteomes" id="UP000000268"/>
    </source>
</evidence>
<organism evidence="2 3">
    <name type="scientific">Acaryochloris marina (strain MBIC 11017)</name>
    <dbReference type="NCBI Taxonomy" id="329726"/>
    <lineage>
        <taxon>Bacteria</taxon>
        <taxon>Bacillati</taxon>
        <taxon>Cyanobacteriota</taxon>
        <taxon>Cyanophyceae</taxon>
        <taxon>Acaryochloridales</taxon>
        <taxon>Acaryochloridaceae</taxon>
        <taxon>Acaryochloris</taxon>
    </lineage>
</organism>
<keyword evidence="3" id="KW-1185">Reference proteome</keyword>
<evidence type="ECO:0000256" key="1">
    <source>
        <dbReference type="SAM" id="MobiDB-lite"/>
    </source>
</evidence>
<accession>B0C8V5</accession>
<dbReference type="AlphaFoldDB" id="B0C8V5"/>
<dbReference type="STRING" id="329726.AM1_0259"/>
<dbReference type="eggNOG" id="COG3634">
    <property type="taxonomic scope" value="Bacteria"/>
</dbReference>
<gene>
    <name evidence="2" type="ordered locus">AM1_0259</name>
</gene>
<dbReference type="EMBL" id="CP000828">
    <property type="protein sequence ID" value="ABW25345.1"/>
    <property type="molecule type" value="Genomic_DNA"/>
</dbReference>
<reference evidence="2 3" key="1">
    <citation type="journal article" date="2008" name="Proc. Natl. Acad. Sci. U.S.A.">
        <title>Niche adaptation and genome expansion in the chlorophyll d-producing cyanobacterium Acaryochloris marina.</title>
        <authorList>
            <person name="Swingley W.D."/>
            <person name="Chen M."/>
            <person name="Cheung P.C."/>
            <person name="Conrad A.L."/>
            <person name="Dejesa L.C."/>
            <person name="Hao J."/>
            <person name="Honchak B.M."/>
            <person name="Karbach L.E."/>
            <person name="Kurdoglu A."/>
            <person name="Lahiri S."/>
            <person name="Mastrian S.D."/>
            <person name="Miyashita H."/>
            <person name="Page L."/>
            <person name="Ramakrishna P."/>
            <person name="Satoh S."/>
            <person name="Sattley W.M."/>
            <person name="Shimada Y."/>
            <person name="Taylor H.L."/>
            <person name="Tomo T."/>
            <person name="Tsuchiya T."/>
            <person name="Wang Z.T."/>
            <person name="Raymond J."/>
            <person name="Mimuro M."/>
            <person name="Blankenship R.E."/>
            <person name="Touchman J.W."/>
        </authorList>
    </citation>
    <scope>NUCLEOTIDE SEQUENCE [LARGE SCALE GENOMIC DNA]</scope>
    <source>
        <strain evidence="3">MBIC 11017</strain>
    </source>
</reference>
<dbReference type="RefSeq" id="WP_012160955.1">
    <property type="nucleotide sequence ID" value="NC_009925.1"/>
</dbReference>
<dbReference type="Proteomes" id="UP000000268">
    <property type="component" value="Chromosome"/>
</dbReference>
<protein>
    <submittedName>
        <fullName evidence="2">Uncharacterized protein</fullName>
    </submittedName>
</protein>
<feature type="compositionally biased region" description="Polar residues" evidence="1">
    <location>
        <begin position="24"/>
        <end position="36"/>
    </location>
</feature>
<feature type="compositionally biased region" description="Basic residues" evidence="1">
    <location>
        <begin position="1"/>
        <end position="14"/>
    </location>
</feature>
<evidence type="ECO:0000313" key="2">
    <source>
        <dbReference type="EMBL" id="ABW25345.1"/>
    </source>
</evidence>
<dbReference type="HOGENOM" id="CLU_501197_0_0_3"/>
<dbReference type="KEGG" id="amr:AM1_0259"/>
<feature type="region of interest" description="Disordered" evidence="1">
    <location>
        <begin position="1"/>
        <end position="98"/>
    </location>
</feature>